<protein>
    <submittedName>
        <fullName evidence="7">UDP-Glc:alpha-D-GlcNAc-diphosphoundecaprenol beta-1,3-glucosyltransferase WfgD</fullName>
        <ecNumber evidence="7">2.4.1.305</ecNumber>
    </submittedName>
</protein>
<dbReference type="OrthoDB" id="9777873at2"/>
<sequence>MSESYHYSIIIPAHNEEAFLPATLRSVEAAMVSMPAYRGEVIVVDNDSTDSTASLAESLGARVITETVRNIARVRNTGVQQSTGQLLIFLDADTLMTEEMLKTSLGTLHNPEIVAGSFLLKPDRTVSRMIQLMFFIWNMRSRWNHHCSGCFLFCKKEVFNAIGGYDESFYAAENINFSARLNRYARRQRQQVIVYKKYTEMCLRKMNKFSLSPRVVWDFLTIGLMRNKYKKKENCKYWY</sequence>
<dbReference type="PANTHER" id="PTHR43646">
    <property type="entry name" value="GLYCOSYLTRANSFERASE"/>
    <property type="match status" value="1"/>
</dbReference>
<dbReference type="PANTHER" id="PTHR43646:SF2">
    <property type="entry name" value="GLYCOSYLTRANSFERASE 2-LIKE DOMAIN-CONTAINING PROTEIN"/>
    <property type="match status" value="1"/>
</dbReference>
<reference evidence="7 8" key="1">
    <citation type="submission" date="2015-11" db="EMBL/GenBank/DDBJ databases">
        <title>Genomic analysis of 38 Legionella species identifies large and diverse effector repertoires.</title>
        <authorList>
            <person name="Burstein D."/>
            <person name="Amaro F."/>
            <person name="Zusman T."/>
            <person name="Lifshitz Z."/>
            <person name="Cohen O."/>
            <person name="Gilbert J.A."/>
            <person name="Pupko T."/>
            <person name="Shuman H.A."/>
            <person name="Segal G."/>
        </authorList>
    </citation>
    <scope>NUCLEOTIDE SEQUENCE [LARGE SCALE GENOMIC DNA]</scope>
    <source>
        <strain evidence="7 8">SE-32A-C8</strain>
    </source>
</reference>
<dbReference type="PATRIC" id="fig|448.7.peg.1267"/>
<dbReference type="GO" id="GO:0005886">
    <property type="term" value="C:plasma membrane"/>
    <property type="evidence" value="ECO:0007669"/>
    <property type="project" value="UniProtKB-SubCell"/>
</dbReference>
<feature type="domain" description="Glycosyltransferase 2-like" evidence="6">
    <location>
        <begin position="8"/>
        <end position="162"/>
    </location>
</feature>
<dbReference type="EC" id="2.4.1.305" evidence="7"/>
<organism evidence="7 8">
    <name type="scientific">Legionella erythra</name>
    <dbReference type="NCBI Taxonomy" id="448"/>
    <lineage>
        <taxon>Bacteria</taxon>
        <taxon>Pseudomonadati</taxon>
        <taxon>Pseudomonadota</taxon>
        <taxon>Gammaproteobacteria</taxon>
        <taxon>Legionellales</taxon>
        <taxon>Legionellaceae</taxon>
        <taxon>Legionella</taxon>
    </lineage>
</organism>
<evidence type="ECO:0000256" key="4">
    <source>
        <dbReference type="ARBA" id="ARBA00022679"/>
    </source>
</evidence>
<evidence type="ECO:0000256" key="2">
    <source>
        <dbReference type="ARBA" id="ARBA00022475"/>
    </source>
</evidence>
<dbReference type="SUPFAM" id="SSF53448">
    <property type="entry name" value="Nucleotide-diphospho-sugar transferases"/>
    <property type="match status" value="1"/>
</dbReference>
<evidence type="ECO:0000256" key="1">
    <source>
        <dbReference type="ARBA" id="ARBA00004236"/>
    </source>
</evidence>
<accession>A0A0W0TRM6</accession>
<dbReference type="Proteomes" id="UP000054773">
    <property type="component" value="Unassembled WGS sequence"/>
</dbReference>
<dbReference type="STRING" id="448.Lery_1212"/>
<evidence type="ECO:0000259" key="6">
    <source>
        <dbReference type="Pfam" id="PF00535"/>
    </source>
</evidence>
<evidence type="ECO:0000256" key="5">
    <source>
        <dbReference type="ARBA" id="ARBA00023136"/>
    </source>
</evidence>
<evidence type="ECO:0000256" key="3">
    <source>
        <dbReference type="ARBA" id="ARBA00022676"/>
    </source>
</evidence>
<dbReference type="AlphaFoldDB" id="A0A0W0TRM6"/>
<dbReference type="InterPro" id="IPR001173">
    <property type="entry name" value="Glyco_trans_2-like"/>
</dbReference>
<dbReference type="InterPro" id="IPR029044">
    <property type="entry name" value="Nucleotide-diphossugar_trans"/>
</dbReference>
<dbReference type="RefSeq" id="WP_058526361.1">
    <property type="nucleotide sequence ID" value="NZ_CAAAHY010000002.1"/>
</dbReference>
<keyword evidence="2" id="KW-1003">Cell membrane</keyword>
<evidence type="ECO:0000313" key="7">
    <source>
        <dbReference type="EMBL" id="KTC98158.1"/>
    </source>
</evidence>
<keyword evidence="8" id="KW-1185">Reference proteome</keyword>
<dbReference type="GO" id="GO:0016757">
    <property type="term" value="F:glycosyltransferase activity"/>
    <property type="evidence" value="ECO:0007669"/>
    <property type="project" value="UniProtKB-KW"/>
</dbReference>
<gene>
    <name evidence="7" type="primary">wfgD</name>
    <name evidence="7" type="ORF">Lery_1212</name>
</gene>
<dbReference type="EMBL" id="LNYA01000023">
    <property type="protein sequence ID" value="KTC98158.1"/>
    <property type="molecule type" value="Genomic_DNA"/>
</dbReference>
<comment type="caution">
    <text evidence="7">The sequence shown here is derived from an EMBL/GenBank/DDBJ whole genome shotgun (WGS) entry which is preliminary data.</text>
</comment>
<evidence type="ECO:0000313" key="8">
    <source>
        <dbReference type="Proteomes" id="UP000054773"/>
    </source>
</evidence>
<dbReference type="Pfam" id="PF00535">
    <property type="entry name" value="Glycos_transf_2"/>
    <property type="match status" value="1"/>
</dbReference>
<keyword evidence="4 7" id="KW-0808">Transferase</keyword>
<keyword evidence="3 7" id="KW-0328">Glycosyltransferase</keyword>
<keyword evidence="5" id="KW-0472">Membrane</keyword>
<comment type="subcellular location">
    <subcellularLocation>
        <location evidence="1">Cell membrane</location>
    </subcellularLocation>
</comment>
<name>A0A0W0TRM6_LEGER</name>
<proteinExistence type="predicted"/>
<dbReference type="Gene3D" id="3.90.550.10">
    <property type="entry name" value="Spore Coat Polysaccharide Biosynthesis Protein SpsA, Chain A"/>
    <property type="match status" value="1"/>
</dbReference>